<comment type="similarity">
    <text evidence="1">Belongs to the ABC transporter superfamily.</text>
</comment>
<keyword evidence="2" id="KW-0677">Repeat</keyword>
<evidence type="ECO:0000313" key="8">
    <source>
        <dbReference type="Proteomes" id="UP000281547"/>
    </source>
</evidence>
<evidence type="ECO:0000256" key="2">
    <source>
        <dbReference type="ARBA" id="ARBA00022737"/>
    </source>
</evidence>
<dbReference type="Proteomes" id="UP000281547">
    <property type="component" value="Unassembled WGS sequence"/>
</dbReference>
<evidence type="ECO:0000256" key="4">
    <source>
        <dbReference type="ARBA" id="ARBA00022840"/>
    </source>
</evidence>
<dbReference type="InterPro" id="IPR003439">
    <property type="entry name" value="ABC_transporter-like_ATP-bd"/>
</dbReference>
<keyword evidence="8" id="KW-1185">Reference proteome</keyword>
<dbReference type="PANTHER" id="PTHR19211">
    <property type="entry name" value="ATP-BINDING TRANSPORT PROTEIN-RELATED"/>
    <property type="match status" value="1"/>
</dbReference>
<proteinExistence type="inferred from homology"/>
<dbReference type="SMART" id="SM00382">
    <property type="entry name" value="AAA"/>
    <property type="match status" value="2"/>
</dbReference>
<dbReference type="Pfam" id="PF00005">
    <property type="entry name" value="ABC_tran"/>
    <property type="match status" value="2"/>
</dbReference>
<organism evidence="7 8">
    <name type="scientific">Arsenicitalea aurantiaca</name>
    <dbReference type="NCBI Taxonomy" id="1783274"/>
    <lineage>
        <taxon>Bacteria</taxon>
        <taxon>Pseudomonadati</taxon>
        <taxon>Pseudomonadota</taxon>
        <taxon>Alphaproteobacteria</taxon>
        <taxon>Hyphomicrobiales</taxon>
        <taxon>Devosiaceae</taxon>
        <taxon>Arsenicitalea</taxon>
    </lineage>
</organism>
<dbReference type="PROSITE" id="PS00211">
    <property type="entry name" value="ABC_TRANSPORTER_1"/>
    <property type="match status" value="1"/>
</dbReference>
<evidence type="ECO:0000313" key="7">
    <source>
        <dbReference type="EMBL" id="RUT33130.1"/>
    </source>
</evidence>
<dbReference type="EMBL" id="RZNJ01000002">
    <property type="protein sequence ID" value="RUT33130.1"/>
    <property type="molecule type" value="Genomic_DNA"/>
</dbReference>
<gene>
    <name evidence="7" type="ORF">EMQ25_08385</name>
</gene>
<evidence type="ECO:0000256" key="3">
    <source>
        <dbReference type="ARBA" id="ARBA00022741"/>
    </source>
</evidence>
<dbReference type="AlphaFoldDB" id="A0A433XGE3"/>
<dbReference type="FunFam" id="3.40.50.300:FF:001320">
    <property type="entry name" value="Heme ABC transporter ATP-binding protein"/>
    <property type="match status" value="1"/>
</dbReference>
<accession>A0A433XGE3</accession>
<dbReference type="OrthoDB" id="9808609at2"/>
<feature type="region of interest" description="Disordered" evidence="5">
    <location>
        <begin position="255"/>
        <end position="277"/>
    </location>
</feature>
<dbReference type="PANTHER" id="PTHR19211:SF6">
    <property type="entry name" value="BLL7188 PROTEIN"/>
    <property type="match status" value="1"/>
</dbReference>
<comment type="caution">
    <text evidence="7">The sequence shown here is derived from an EMBL/GenBank/DDBJ whole genome shotgun (WGS) entry which is preliminary data.</text>
</comment>
<dbReference type="GO" id="GO:0016887">
    <property type="term" value="F:ATP hydrolysis activity"/>
    <property type="evidence" value="ECO:0007669"/>
    <property type="project" value="InterPro"/>
</dbReference>
<evidence type="ECO:0000256" key="5">
    <source>
        <dbReference type="SAM" id="MobiDB-lite"/>
    </source>
</evidence>
<dbReference type="GO" id="GO:0005524">
    <property type="term" value="F:ATP binding"/>
    <property type="evidence" value="ECO:0007669"/>
    <property type="project" value="UniProtKB-KW"/>
</dbReference>
<dbReference type="InterPro" id="IPR027417">
    <property type="entry name" value="P-loop_NTPase"/>
</dbReference>
<dbReference type="PROSITE" id="PS50893">
    <property type="entry name" value="ABC_TRANSPORTER_2"/>
    <property type="match status" value="2"/>
</dbReference>
<feature type="domain" description="ABC transporter" evidence="6">
    <location>
        <begin position="337"/>
        <end position="526"/>
    </location>
</feature>
<dbReference type="RefSeq" id="WP_127188085.1">
    <property type="nucleotide sequence ID" value="NZ_RZNJ01000002.1"/>
</dbReference>
<dbReference type="InterPro" id="IPR017871">
    <property type="entry name" value="ABC_transporter-like_CS"/>
</dbReference>
<reference evidence="7 8" key="1">
    <citation type="journal article" date="2016" name="Int. J. Syst. Evol. Microbiol.">
        <title>Arsenicitalea aurantiaca gen. nov., sp. nov., a new member of the family Hyphomicrobiaceae, isolated from high-arsenic sediment.</title>
        <authorList>
            <person name="Mu Y."/>
            <person name="Zhou L."/>
            <person name="Zeng X.C."/>
            <person name="Liu L."/>
            <person name="Pan Y."/>
            <person name="Chen X."/>
            <person name="Wang J."/>
            <person name="Li S."/>
            <person name="Li W.J."/>
            <person name="Wang Y."/>
        </authorList>
    </citation>
    <scope>NUCLEOTIDE SEQUENCE [LARGE SCALE GENOMIC DNA]</scope>
    <source>
        <strain evidence="7 8">42-50</strain>
    </source>
</reference>
<dbReference type="Gene3D" id="3.40.50.300">
    <property type="entry name" value="P-loop containing nucleotide triphosphate hydrolases"/>
    <property type="match status" value="2"/>
</dbReference>
<evidence type="ECO:0000259" key="6">
    <source>
        <dbReference type="PROSITE" id="PS50893"/>
    </source>
</evidence>
<keyword evidence="3" id="KW-0547">Nucleotide-binding</keyword>
<feature type="domain" description="ABC transporter" evidence="6">
    <location>
        <begin position="4"/>
        <end position="235"/>
    </location>
</feature>
<sequence length="531" mass="56582">MPSIILDQISFSTPEGEPLFSELTLAFPPGRTGIVGRNGVGKSSLLSLLTGARIPDAGSVSVAGRVGHLAQAVQPRQGETIAEALGVAPDLARLSRLLDGTGTPEDAAEADWTLEARIEACFTRLDLPQLDPDRPVASLSGGQQTRMAMARLLLEEPDIIILDEPTNNLDACGREAVTGLLGDWRGMALVVSHDRALLRQMDTILELSSLGARLYGGNWDHFAERKDAERAAAEQTLAHAERRVAMVDRQVQAVRERQARRDAGGRRKRGKGDMPKILLDARQNSAERTAGSQSRIATRLRGEAEAAAEAARDALEAVAEVNLRLGSSELSPGRTVLAFDDVTGGPDIADPIIGELTFSITGPERVAVVGPNGTGKTTLLRLATGSLAPIAGHVRITPRHAMLDQQMDRLDPSLSIRENFLRANPKDGENACRAALARFLFRADAALQKVGTLSGGEMLRAGLAITLGGGAPPELLLLDEPTNHLDLDAIAAIENGLRAYDGAVLVISHDEDFLGNIGVTRRISLPQRPGQ</sequence>
<evidence type="ECO:0000256" key="1">
    <source>
        <dbReference type="ARBA" id="ARBA00005417"/>
    </source>
</evidence>
<dbReference type="SUPFAM" id="SSF52540">
    <property type="entry name" value="P-loop containing nucleoside triphosphate hydrolases"/>
    <property type="match status" value="2"/>
</dbReference>
<dbReference type="InterPro" id="IPR003593">
    <property type="entry name" value="AAA+_ATPase"/>
</dbReference>
<feature type="compositionally biased region" description="Basic and acidic residues" evidence="5">
    <location>
        <begin position="255"/>
        <end position="265"/>
    </location>
</feature>
<dbReference type="CDD" id="cd03221">
    <property type="entry name" value="ABCF_EF-3"/>
    <property type="match status" value="2"/>
</dbReference>
<dbReference type="InterPro" id="IPR050611">
    <property type="entry name" value="ABCF"/>
</dbReference>
<keyword evidence="4 7" id="KW-0067">ATP-binding</keyword>
<protein>
    <submittedName>
        <fullName evidence="7">ABC-F family ATP-binding cassette domain-containing protein</fullName>
    </submittedName>
</protein>
<name>A0A433XGE3_9HYPH</name>